<proteinExistence type="predicted"/>
<feature type="region of interest" description="Disordered" evidence="1">
    <location>
        <begin position="1"/>
        <end position="34"/>
    </location>
</feature>
<organism evidence="2 3">
    <name type="scientific">Crucibulum laeve</name>
    <dbReference type="NCBI Taxonomy" id="68775"/>
    <lineage>
        <taxon>Eukaryota</taxon>
        <taxon>Fungi</taxon>
        <taxon>Dikarya</taxon>
        <taxon>Basidiomycota</taxon>
        <taxon>Agaricomycotina</taxon>
        <taxon>Agaricomycetes</taxon>
        <taxon>Agaricomycetidae</taxon>
        <taxon>Agaricales</taxon>
        <taxon>Agaricineae</taxon>
        <taxon>Nidulariaceae</taxon>
        <taxon>Crucibulum</taxon>
    </lineage>
</organism>
<feature type="compositionally biased region" description="Polar residues" evidence="1">
    <location>
        <begin position="198"/>
        <end position="220"/>
    </location>
</feature>
<sequence>MQPADSEMLGLPSSSNQGTNPELSVPLGDVDLETGEYPGIQKEETQTNSFVGSENATILFESSFSEHTSVQSTNLQDEGDTHSRLQYVEADCPGLQVDMRMTDAGEIEQLITEAHSPSLDPQDILRQSLEVGSPIVDQPIELEFTSTQITQAEHHALQLSFDEPMTHEPSLNMLNDTSIVTATEAWVRTSSNSNSSLGIANTLNKSSVPITPSTDSQVESSADIDSFPDFAAFEIDFLTADKLDDSDDDDSSQVDGLNFQYPDDITAYT</sequence>
<feature type="region of interest" description="Disordered" evidence="1">
    <location>
        <begin position="198"/>
        <end position="221"/>
    </location>
</feature>
<evidence type="ECO:0000256" key="1">
    <source>
        <dbReference type="SAM" id="MobiDB-lite"/>
    </source>
</evidence>
<gene>
    <name evidence="2" type="ORF">BDQ12DRAFT_463224</name>
</gene>
<feature type="compositionally biased region" description="Polar residues" evidence="1">
    <location>
        <begin position="12"/>
        <end position="22"/>
    </location>
</feature>
<feature type="region of interest" description="Disordered" evidence="1">
    <location>
        <begin position="242"/>
        <end position="269"/>
    </location>
</feature>
<evidence type="ECO:0000313" key="2">
    <source>
        <dbReference type="EMBL" id="TFK40679.1"/>
    </source>
</evidence>
<accession>A0A5C3M5I7</accession>
<name>A0A5C3M5I7_9AGAR</name>
<dbReference type="EMBL" id="ML213596">
    <property type="protein sequence ID" value="TFK40679.1"/>
    <property type="molecule type" value="Genomic_DNA"/>
</dbReference>
<reference evidence="2 3" key="1">
    <citation type="journal article" date="2019" name="Nat. Ecol. Evol.">
        <title>Megaphylogeny resolves global patterns of mushroom evolution.</title>
        <authorList>
            <person name="Varga T."/>
            <person name="Krizsan K."/>
            <person name="Foldi C."/>
            <person name="Dima B."/>
            <person name="Sanchez-Garcia M."/>
            <person name="Sanchez-Ramirez S."/>
            <person name="Szollosi G.J."/>
            <person name="Szarkandi J.G."/>
            <person name="Papp V."/>
            <person name="Albert L."/>
            <person name="Andreopoulos W."/>
            <person name="Angelini C."/>
            <person name="Antonin V."/>
            <person name="Barry K.W."/>
            <person name="Bougher N.L."/>
            <person name="Buchanan P."/>
            <person name="Buyck B."/>
            <person name="Bense V."/>
            <person name="Catcheside P."/>
            <person name="Chovatia M."/>
            <person name="Cooper J."/>
            <person name="Damon W."/>
            <person name="Desjardin D."/>
            <person name="Finy P."/>
            <person name="Geml J."/>
            <person name="Haridas S."/>
            <person name="Hughes K."/>
            <person name="Justo A."/>
            <person name="Karasinski D."/>
            <person name="Kautmanova I."/>
            <person name="Kiss B."/>
            <person name="Kocsube S."/>
            <person name="Kotiranta H."/>
            <person name="LaButti K.M."/>
            <person name="Lechner B.E."/>
            <person name="Liimatainen K."/>
            <person name="Lipzen A."/>
            <person name="Lukacs Z."/>
            <person name="Mihaltcheva S."/>
            <person name="Morgado L.N."/>
            <person name="Niskanen T."/>
            <person name="Noordeloos M.E."/>
            <person name="Ohm R.A."/>
            <person name="Ortiz-Santana B."/>
            <person name="Ovrebo C."/>
            <person name="Racz N."/>
            <person name="Riley R."/>
            <person name="Savchenko A."/>
            <person name="Shiryaev A."/>
            <person name="Soop K."/>
            <person name="Spirin V."/>
            <person name="Szebenyi C."/>
            <person name="Tomsovsky M."/>
            <person name="Tulloss R.E."/>
            <person name="Uehling J."/>
            <person name="Grigoriev I.V."/>
            <person name="Vagvolgyi C."/>
            <person name="Papp T."/>
            <person name="Martin F.M."/>
            <person name="Miettinen O."/>
            <person name="Hibbett D.S."/>
            <person name="Nagy L.G."/>
        </authorList>
    </citation>
    <scope>NUCLEOTIDE SEQUENCE [LARGE SCALE GENOMIC DNA]</scope>
    <source>
        <strain evidence="2 3">CBS 166.37</strain>
    </source>
</reference>
<keyword evidence="3" id="KW-1185">Reference proteome</keyword>
<protein>
    <submittedName>
        <fullName evidence="2">Uncharacterized protein</fullName>
    </submittedName>
</protein>
<evidence type="ECO:0000313" key="3">
    <source>
        <dbReference type="Proteomes" id="UP000308652"/>
    </source>
</evidence>
<dbReference type="AlphaFoldDB" id="A0A5C3M5I7"/>
<dbReference type="Proteomes" id="UP000308652">
    <property type="component" value="Unassembled WGS sequence"/>
</dbReference>